<evidence type="ECO:0000256" key="4">
    <source>
        <dbReference type="ARBA" id="ARBA00022833"/>
    </source>
</evidence>
<dbReference type="InterPro" id="IPR003879">
    <property type="entry name" value="Butyrophylin_SPRY"/>
</dbReference>
<sequence>MSTQTVTNMASVPLENQFRCCICLDTYTDPVSIPCGHNFCLDCIEGYWDTKDKSECPLCKETFKERPELRINRAFSDMIEFFKRSLSPTLMHGEDVKPPAHQLSDREDVPCDVCHGNKAPSVKSCLVCQASYCEIHLVPHQRDPALQRHCLTDPAIFNTSHLCRKHNKPLTMFCKQDHTPVCSKCTEGDHKHHKIVPMEKESRRVKMNLRETKSDIQQMIQDRLKKMEDIKSPVDLSKRATEREIQSSSQICSMLITAIERQQAELAKDLEERQLEAERKAEELLEELEKEIHELQTRSSELQHLELTRSSLHLLQSFPSLSRLPATRDWSEVAVHSDNSLGMVRRAVSMLGDMCQEVANKLSAEEVDKMSACAVNVTLDPETASGWLVLSPDKKKVSLASQKKKTLLPDSPQRFDSCVCILGKQSFTSGRRYWVVQVGDKSDWDLGVAQESINRKGAITVRPENGYWAICRRKGGSLSACAGPSVTLNLHEIPKKVSIFLDYEEGSVSFYDAEAKTHIYTYGGCSFSEPLYPYFNPCVQNNGRNMAPLVICPLEGGVREEQDTAIDLTV</sequence>
<dbReference type="AlphaFoldDB" id="A0AAX7SWS0"/>
<dbReference type="Gene3D" id="3.30.40.10">
    <property type="entry name" value="Zinc/RING finger domain, C3HC4 (zinc finger)"/>
    <property type="match status" value="1"/>
</dbReference>
<name>A0AAX7SWS0_ASTCA</name>
<evidence type="ECO:0000259" key="8">
    <source>
        <dbReference type="PROSITE" id="PS50089"/>
    </source>
</evidence>
<keyword evidence="5" id="KW-0391">Immunity</keyword>
<dbReference type="Pfam" id="PF00643">
    <property type="entry name" value="zf-B_box"/>
    <property type="match status" value="1"/>
</dbReference>
<dbReference type="RefSeq" id="XP_026018421.1">
    <property type="nucleotide sequence ID" value="XM_026162636.1"/>
</dbReference>
<keyword evidence="12" id="KW-1185">Reference proteome</keyword>
<keyword evidence="2" id="KW-0479">Metal-binding</keyword>
<keyword evidence="1" id="KW-0399">Innate immunity</keyword>
<dbReference type="SUPFAM" id="SSF57845">
    <property type="entry name" value="B-box zinc-binding domain"/>
    <property type="match status" value="1"/>
</dbReference>
<dbReference type="GeneTree" id="ENSGT01040000240385"/>
<evidence type="ECO:0000256" key="3">
    <source>
        <dbReference type="ARBA" id="ARBA00022771"/>
    </source>
</evidence>
<dbReference type="Pfam" id="PF25600">
    <property type="entry name" value="TRIM_CC"/>
    <property type="match status" value="1"/>
</dbReference>
<dbReference type="InterPro" id="IPR058030">
    <property type="entry name" value="TRIM8/14/16/25/29/45/65_CC"/>
</dbReference>
<dbReference type="GeneID" id="113019112"/>
<dbReference type="PROSITE" id="PS00518">
    <property type="entry name" value="ZF_RING_1"/>
    <property type="match status" value="1"/>
</dbReference>
<dbReference type="InterPro" id="IPR013083">
    <property type="entry name" value="Znf_RING/FYVE/PHD"/>
</dbReference>
<dbReference type="PRINTS" id="PR01407">
    <property type="entry name" value="BUTYPHLNCDUF"/>
</dbReference>
<evidence type="ECO:0000256" key="5">
    <source>
        <dbReference type="ARBA" id="ARBA00022859"/>
    </source>
</evidence>
<reference evidence="11" key="4">
    <citation type="submission" date="2025-09" db="UniProtKB">
        <authorList>
            <consortium name="Ensembl"/>
        </authorList>
    </citation>
    <scope>IDENTIFICATION</scope>
</reference>
<feature type="coiled-coil region" evidence="7">
    <location>
        <begin position="256"/>
        <end position="305"/>
    </location>
</feature>
<dbReference type="InterPro" id="IPR017907">
    <property type="entry name" value="Znf_RING_CS"/>
</dbReference>
<dbReference type="FunFam" id="2.60.120.920:FF:000004">
    <property type="entry name" value="Butyrophilin subfamily 1 member A1"/>
    <property type="match status" value="1"/>
</dbReference>
<dbReference type="CDD" id="cd13733">
    <property type="entry name" value="SPRY_PRY_C-I_1"/>
    <property type="match status" value="1"/>
</dbReference>
<keyword evidence="7" id="KW-0175">Coiled coil</keyword>
<dbReference type="Proteomes" id="UP000265100">
    <property type="component" value="Chromosome 3"/>
</dbReference>
<evidence type="ECO:0000313" key="11">
    <source>
        <dbReference type="Ensembl" id="ENSACLP00000048878.1"/>
    </source>
</evidence>
<dbReference type="PROSITE" id="PS50119">
    <property type="entry name" value="ZF_BBOX"/>
    <property type="match status" value="1"/>
</dbReference>
<dbReference type="PROSITE" id="PS50188">
    <property type="entry name" value="B302_SPRY"/>
    <property type="match status" value="1"/>
</dbReference>
<evidence type="ECO:0000256" key="1">
    <source>
        <dbReference type="ARBA" id="ARBA00022588"/>
    </source>
</evidence>
<feature type="domain" description="RING-type" evidence="8">
    <location>
        <begin position="20"/>
        <end position="60"/>
    </location>
</feature>
<evidence type="ECO:0000256" key="7">
    <source>
        <dbReference type="SAM" id="Coils"/>
    </source>
</evidence>
<dbReference type="PROSITE" id="PS50089">
    <property type="entry name" value="ZF_RING_2"/>
    <property type="match status" value="1"/>
</dbReference>
<dbReference type="SUPFAM" id="SSF57850">
    <property type="entry name" value="RING/U-box"/>
    <property type="match status" value="1"/>
</dbReference>
<dbReference type="SMART" id="SM00449">
    <property type="entry name" value="SPRY"/>
    <property type="match status" value="1"/>
</dbReference>
<dbReference type="GO" id="GO:0008270">
    <property type="term" value="F:zinc ion binding"/>
    <property type="evidence" value="ECO:0007669"/>
    <property type="project" value="UniProtKB-KW"/>
</dbReference>
<proteinExistence type="predicted"/>
<dbReference type="Pfam" id="PF13765">
    <property type="entry name" value="PRY"/>
    <property type="match status" value="1"/>
</dbReference>
<dbReference type="GO" id="GO:0045087">
    <property type="term" value="P:innate immune response"/>
    <property type="evidence" value="ECO:0007669"/>
    <property type="project" value="UniProtKB-KW"/>
</dbReference>
<protein>
    <submittedName>
        <fullName evidence="11">Uncharacterized protein</fullName>
    </submittedName>
</protein>
<dbReference type="SMART" id="SM00184">
    <property type="entry name" value="RING"/>
    <property type="match status" value="1"/>
</dbReference>
<dbReference type="SMART" id="SM00336">
    <property type="entry name" value="BBOX"/>
    <property type="match status" value="1"/>
</dbReference>
<dbReference type="InterPro" id="IPR027370">
    <property type="entry name" value="Znf-RING_euk"/>
</dbReference>
<evidence type="ECO:0000256" key="2">
    <source>
        <dbReference type="ARBA" id="ARBA00022723"/>
    </source>
</evidence>
<reference evidence="11" key="3">
    <citation type="submission" date="2025-08" db="UniProtKB">
        <authorList>
            <consortium name="Ensembl"/>
        </authorList>
    </citation>
    <scope>IDENTIFICATION</scope>
</reference>
<organism evidence="11 12">
    <name type="scientific">Astatotilapia calliptera</name>
    <name type="common">Eastern happy</name>
    <name type="synonym">Chromis callipterus</name>
    <dbReference type="NCBI Taxonomy" id="8154"/>
    <lineage>
        <taxon>Eukaryota</taxon>
        <taxon>Metazoa</taxon>
        <taxon>Chordata</taxon>
        <taxon>Craniata</taxon>
        <taxon>Vertebrata</taxon>
        <taxon>Euteleostomi</taxon>
        <taxon>Actinopterygii</taxon>
        <taxon>Neopterygii</taxon>
        <taxon>Teleostei</taxon>
        <taxon>Neoteleostei</taxon>
        <taxon>Acanthomorphata</taxon>
        <taxon>Ovalentaria</taxon>
        <taxon>Cichlomorphae</taxon>
        <taxon>Cichliformes</taxon>
        <taxon>Cichlidae</taxon>
        <taxon>African cichlids</taxon>
        <taxon>Pseudocrenilabrinae</taxon>
        <taxon>Haplochromini</taxon>
        <taxon>Astatotilapia</taxon>
    </lineage>
</organism>
<evidence type="ECO:0000313" key="12">
    <source>
        <dbReference type="Proteomes" id="UP000265100"/>
    </source>
</evidence>
<dbReference type="Gene3D" id="4.10.830.40">
    <property type="match status" value="1"/>
</dbReference>
<dbReference type="Pfam" id="PF13445">
    <property type="entry name" value="zf-RING_UBOX"/>
    <property type="match status" value="1"/>
</dbReference>
<dbReference type="Gene3D" id="2.60.120.920">
    <property type="match status" value="1"/>
</dbReference>
<dbReference type="SUPFAM" id="SSF49899">
    <property type="entry name" value="Concanavalin A-like lectins/glucanases"/>
    <property type="match status" value="1"/>
</dbReference>
<reference evidence="12" key="2">
    <citation type="submission" date="2023-03" db="EMBL/GenBank/DDBJ databases">
        <authorList>
            <consortium name="Wellcome Sanger Institute Data Sharing"/>
        </authorList>
    </citation>
    <scope>NUCLEOTIDE SEQUENCE [LARGE SCALE GENOMIC DNA]</scope>
</reference>
<dbReference type="SMART" id="SM00589">
    <property type="entry name" value="PRY"/>
    <property type="match status" value="1"/>
</dbReference>
<dbReference type="InterPro" id="IPR043136">
    <property type="entry name" value="B30.2/SPRY_sf"/>
</dbReference>
<dbReference type="InterPro" id="IPR001841">
    <property type="entry name" value="Znf_RING"/>
</dbReference>
<dbReference type="InterPro" id="IPR000315">
    <property type="entry name" value="Znf_B-box"/>
</dbReference>
<feature type="domain" description="B box-type" evidence="9">
    <location>
        <begin position="158"/>
        <end position="198"/>
    </location>
</feature>
<dbReference type="InterPro" id="IPR003877">
    <property type="entry name" value="SPRY_dom"/>
</dbReference>
<dbReference type="GO" id="GO:0005737">
    <property type="term" value="C:cytoplasm"/>
    <property type="evidence" value="ECO:0007669"/>
    <property type="project" value="UniProtKB-ARBA"/>
</dbReference>
<dbReference type="Gene3D" id="3.30.160.60">
    <property type="entry name" value="Classic Zinc Finger"/>
    <property type="match status" value="1"/>
</dbReference>
<evidence type="ECO:0000256" key="6">
    <source>
        <dbReference type="PROSITE-ProRule" id="PRU00024"/>
    </source>
</evidence>
<reference evidence="11 12" key="1">
    <citation type="submission" date="2018-05" db="EMBL/GenBank/DDBJ databases">
        <authorList>
            <person name="Datahose"/>
        </authorList>
    </citation>
    <scope>NUCLEOTIDE SEQUENCE</scope>
</reference>
<dbReference type="PANTHER" id="PTHR25465">
    <property type="entry name" value="B-BOX DOMAIN CONTAINING"/>
    <property type="match status" value="1"/>
</dbReference>
<dbReference type="InterPro" id="IPR006574">
    <property type="entry name" value="PRY"/>
</dbReference>
<dbReference type="CDD" id="cd19802">
    <property type="entry name" value="Bbox1_TRIM8-like"/>
    <property type="match status" value="1"/>
</dbReference>
<dbReference type="InterPro" id="IPR051051">
    <property type="entry name" value="E3_ubiq-ligase_TRIM/RNF"/>
</dbReference>
<dbReference type="InterPro" id="IPR001870">
    <property type="entry name" value="B30.2/SPRY"/>
</dbReference>
<dbReference type="Pfam" id="PF00622">
    <property type="entry name" value="SPRY"/>
    <property type="match status" value="1"/>
</dbReference>
<feature type="domain" description="B30.2/SPRY" evidence="10">
    <location>
        <begin position="357"/>
        <end position="556"/>
    </location>
</feature>
<dbReference type="PANTHER" id="PTHR25465:SF32">
    <property type="entry name" value="BLOODTHIRSTY-RELATED GENE FAMILY, MEMBER 16 ISOFORM X1-RELATED"/>
    <property type="match status" value="1"/>
</dbReference>
<accession>A0AAX7SWS0</accession>
<evidence type="ECO:0000259" key="9">
    <source>
        <dbReference type="PROSITE" id="PS50119"/>
    </source>
</evidence>
<dbReference type="Ensembl" id="ENSACLT00000053779.1">
    <property type="protein sequence ID" value="ENSACLP00000048878.1"/>
    <property type="gene ID" value="ENSACLG00000023105.2"/>
</dbReference>
<keyword evidence="3 6" id="KW-0863">Zinc-finger</keyword>
<dbReference type="InterPro" id="IPR013320">
    <property type="entry name" value="ConA-like_dom_sf"/>
</dbReference>
<keyword evidence="4" id="KW-0862">Zinc</keyword>
<evidence type="ECO:0000259" key="10">
    <source>
        <dbReference type="PROSITE" id="PS50188"/>
    </source>
</evidence>